<evidence type="ECO:0000256" key="1">
    <source>
        <dbReference type="SAM" id="MobiDB-lite"/>
    </source>
</evidence>
<keyword evidence="3" id="KW-1185">Reference proteome</keyword>
<feature type="region of interest" description="Disordered" evidence="1">
    <location>
        <begin position="28"/>
        <end position="49"/>
    </location>
</feature>
<gene>
    <name evidence="2" type="ORF">AWC38_SpisGene20114</name>
</gene>
<proteinExistence type="predicted"/>
<evidence type="ECO:0000313" key="3">
    <source>
        <dbReference type="Proteomes" id="UP000225706"/>
    </source>
</evidence>
<feature type="compositionally biased region" description="Basic and acidic residues" evidence="1">
    <location>
        <begin position="139"/>
        <end position="178"/>
    </location>
</feature>
<dbReference type="EMBL" id="LSMT01000624">
    <property type="protein sequence ID" value="PFX15661.1"/>
    <property type="molecule type" value="Genomic_DNA"/>
</dbReference>
<evidence type="ECO:0000313" key="2">
    <source>
        <dbReference type="EMBL" id="PFX15661.1"/>
    </source>
</evidence>
<dbReference type="Proteomes" id="UP000225706">
    <property type="component" value="Unassembled WGS sequence"/>
</dbReference>
<comment type="caution">
    <text evidence="2">The sequence shown here is derived from an EMBL/GenBank/DDBJ whole genome shotgun (WGS) entry which is preliminary data.</text>
</comment>
<name>A0A2B4RDE4_STYPI</name>
<reference evidence="3" key="1">
    <citation type="journal article" date="2017" name="bioRxiv">
        <title>Comparative analysis of the genomes of Stylophora pistillata and Acropora digitifera provides evidence for extensive differences between species of corals.</title>
        <authorList>
            <person name="Voolstra C.R."/>
            <person name="Li Y."/>
            <person name="Liew Y.J."/>
            <person name="Baumgarten S."/>
            <person name="Zoccola D."/>
            <person name="Flot J.-F."/>
            <person name="Tambutte S."/>
            <person name="Allemand D."/>
            <person name="Aranda M."/>
        </authorList>
    </citation>
    <scope>NUCLEOTIDE SEQUENCE [LARGE SCALE GENOMIC DNA]</scope>
</reference>
<protein>
    <submittedName>
        <fullName evidence="2">Uncharacterized protein</fullName>
    </submittedName>
</protein>
<dbReference type="AlphaFoldDB" id="A0A2B4RDE4"/>
<sequence>MTNSSLYKDEGIVLDDDWINKYNIEIGQSNNDDNTNSVESQSDQNNASTDLTYLNIDEYDVLNEDEVEPIAGVTDTMSTATDFLQENERQNILNVAPAEGTRPLSEELAYPRTFVGQPRPEMKQRQVNETKIHSLLLPRQEHQHISQEDRNEDWQNGMRKNEKESNKEEEKEKTYLEK</sequence>
<feature type="region of interest" description="Disordered" evidence="1">
    <location>
        <begin position="135"/>
        <end position="178"/>
    </location>
</feature>
<organism evidence="2 3">
    <name type="scientific">Stylophora pistillata</name>
    <name type="common">Smooth cauliflower coral</name>
    <dbReference type="NCBI Taxonomy" id="50429"/>
    <lineage>
        <taxon>Eukaryota</taxon>
        <taxon>Metazoa</taxon>
        <taxon>Cnidaria</taxon>
        <taxon>Anthozoa</taxon>
        <taxon>Hexacorallia</taxon>
        <taxon>Scleractinia</taxon>
        <taxon>Astrocoeniina</taxon>
        <taxon>Pocilloporidae</taxon>
        <taxon>Stylophora</taxon>
    </lineage>
</organism>
<accession>A0A2B4RDE4</accession>